<gene>
    <name evidence="2" type="ORF">OXYTRIMIC_503</name>
</gene>
<feature type="region of interest" description="Disordered" evidence="1">
    <location>
        <begin position="17"/>
        <end position="46"/>
    </location>
</feature>
<organism evidence="2 3">
    <name type="scientific">Oxytricha trifallax</name>
    <dbReference type="NCBI Taxonomy" id="1172189"/>
    <lineage>
        <taxon>Eukaryota</taxon>
        <taxon>Sar</taxon>
        <taxon>Alveolata</taxon>
        <taxon>Ciliophora</taxon>
        <taxon>Intramacronucleata</taxon>
        <taxon>Spirotrichea</taxon>
        <taxon>Stichotrichia</taxon>
        <taxon>Sporadotrichida</taxon>
        <taxon>Oxytrichidae</taxon>
        <taxon>Oxytrichinae</taxon>
        <taxon>Oxytricha</taxon>
    </lineage>
</organism>
<comment type="caution">
    <text evidence="2">The sequence shown here is derived from an EMBL/GenBank/DDBJ whole genome shotgun (WGS) entry which is preliminary data.</text>
</comment>
<evidence type="ECO:0000313" key="2">
    <source>
        <dbReference type="EMBL" id="KEJ82727.1"/>
    </source>
</evidence>
<protein>
    <submittedName>
        <fullName evidence="2">Uncharacterized protein</fullName>
    </submittedName>
</protein>
<feature type="region of interest" description="Disordered" evidence="1">
    <location>
        <begin position="202"/>
        <end position="231"/>
    </location>
</feature>
<dbReference type="Proteomes" id="UP000053232">
    <property type="component" value="Unassembled WGS sequence"/>
</dbReference>
<sequence length="276" mass="32564">MQQQNFQTIAQNLNKTTTKTSMQLSQQELNEEKKSSIGRVTKQNKPHFQKQSLKDIGQYKELIRHVFTVQKEMVDMTMAQRRDYLCKVLKVNEKSSAELKEAVQGIIANIAYVDEIKQDSFITGQAQIMEYLVYSQQVRSDDFEANTKGEDYKVIADKLETLRYQIIDNLSKRIAKRRNVERDQLLVNLEFKNISEEFEGVDKDESSFQKDNDLSEKQNNDKLKEYQQTHKRWEDQKELKEKQVTKKQLREGIQKIIERINVKKDGKKLTSLKQYV</sequence>
<evidence type="ECO:0000256" key="1">
    <source>
        <dbReference type="SAM" id="MobiDB-lite"/>
    </source>
</evidence>
<feature type="compositionally biased region" description="Polar residues" evidence="1">
    <location>
        <begin position="17"/>
        <end position="28"/>
    </location>
</feature>
<accession>A0A073IBD5</accession>
<evidence type="ECO:0000313" key="3">
    <source>
        <dbReference type="Proteomes" id="UP000053232"/>
    </source>
</evidence>
<dbReference type="AlphaFoldDB" id="A0A073IBD5"/>
<name>A0A073IBD5_9SPIT</name>
<reference evidence="3" key="1">
    <citation type="journal article" date="2014" name="Cell">
        <title>The Architecture of a Scrambled Genome Reveals Massive Levels of Genomic Rearrangement during Development.</title>
        <authorList>
            <person name="Chen X."/>
            <person name="Bracht J.R."/>
            <person name="Goldman A.D."/>
            <person name="Dolzhenko E."/>
            <person name="Clay D.M."/>
            <person name="Swart E.C."/>
            <person name="Perlman D.H."/>
            <person name="Doak T.G."/>
            <person name="Stuart A."/>
            <person name="Amemiya C.T."/>
            <person name="Sebra R.P."/>
            <person name="Landweber L.F."/>
        </authorList>
    </citation>
    <scope>NUCLEOTIDE SEQUENCE [LARGE SCALE GENOMIC DNA]</scope>
    <source>
        <strain evidence="3">JRB310</strain>
    </source>
</reference>
<dbReference type="EMBL" id="ARYC01005548">
    <property type="protein sequence ID" value="KEJ82727.1"/>
    <property type="molecule type" value="Genomic_DNA"/>
</dbReference>
<proteinExistence type="predicted"/>
<keyword evidence="3" id="KW-1185">Reference proteome</keyword>